<name>F6FSW4_ISOV2</name>
<keyword evidence="2" id="KW-1185">Reference proteome</keyword>
<evidence type="ECO:0000313" key="1">
    <source>
        <dbReference type="EMBL" id="AEG43105.1"/>
    </source>
</evidence>
<evidence type="ECO:0008006" key="3">
    <source>
        <dbReference type="Google" id="ProtNLM"/>
    </source>
</evidence>
<dbReference type="EMBL" id="CP002810">
    <property type="protein sequence ID" value="AEG43105.1"/>
    <property type="molecule type" value="Genomic_DNA"/>
</dbReference>
<proteinExistence type="predicted"/>
<dbReference type="Proteomes" id="UP000009236">
    <property type="component" value="Chromosome"/>
</dbReference>
<dbReference type="KEGG" id="iva:Isova_0303"/>
<gene>
    <name evidence="1" type="ordered locus">Isova_0303</name>
</gene>
<dbReference type="STRING" id="743718.Isova_0303"/>
<accession>F6FSW4</accession>
<dbReference type="SUPFAM" id="SSF53474">
    <property type="entry name" value="alpha/beta-Hydrolases"/>
    <property type="match status" value="1"/>
</dbReference>
<evidence type="ECO:0000313" key="2">
    <source>
        <dbReference type="Proteomes" id="UP000009236"/>
    </source>
</evidence>
<dbReference type="InterPro" id="IPR029058">
    <property type="entry name" value="AB_hydrolase_fold"/>
</dbReference>
<reference evidence="1 2" key="1">
    <citation type="submission" date="2011-05" db="EMBL/GenBank/DDBJ databases">
        <title>Complete sequence of Isoptericola variabilis 225.</title>
        <authorList>
            <consortium name="US DOE Joint Genome Institute"/>
            <person name="Lucas S."/>
            <person name="Han J."/>
            <person name="Lapidus A."/>
            <person name="Cheng J.-F."/>
            <person name="Goodwin L."/>
            <person name="Pitluck S."/>
            <person name="Peters L."/>
            <person name="Mikhailova N."/>
            <person name="Zeytun A."/>
            <person name="Han C."/>
            <person name="Tapia R."/>
            <person name="Land M."/>
            <person name="Hauser L."/>
            <person name="Kyrpides N."/>
            <person name="Ivanova N."/>
            <person name="Pagani I."/>
            <person name="Siebers A."/>
            <person name="Allgaier M."/>
            <person name="Thelen M."/>
            <person name="Hugenholtz P."/>
            <person name="Gladden J."/>
            <person name="Woyke T."/>
        </authorList>
    </citation>
    <scope>NUCLEOTIDE SEQUENCE [LARGE SCALE GENOMIC DNA]</scope>
    <source>
        <strain evidence="2">225</strain>
    </source>
</reference>
<protein>
    <recommendedName>
        <fullName evidence="3">Alpha/beta hydrolase fold protein</fullName>
    </recommendedName>
</protein>
<dbReference type="HOGENOM" id="CLU_1945870_0_0_11"/>
<dbReference type="Gene3D" id="3.40.50.1820">
    <property type="entry name" value="alpha/beta hydrolase"/>
    <property type="match status" value="1"/>
</dbReference>
<dbReference type="AlphaFoldDB" id="F6FSW4"/>
<sequence>MLVAAGAEDRVATVLPGSGYTAQGPLLAYPAAVLRDAGWTLRTVVWDGVCRDFDVRDAAERISAGLPAVLAGGTADRLWDPAVAARSGARVVEVPGADHSLEVPGDWRRSLGALAEVTAAVEDLARSVR</sequence>
<dbReference type="eggNOG" id="ENOG502ZKF6">
    <property type="taxonomic scope" value="Bacteria"/>
</dbReference>
<organism evidence="2">
    <name type="scientific">Isoptericola variabilis (strain 225)</name>
    <dbReference type="NCBI Taxonomy" id="743718"/>
    <lineage>
        <taxon>Bacteria</taxon>
        <taxon>Bacillati</taxon>
        <taxon>Actinomycetota</taxon>
        <taxon>Actinomycetes</taxon>
        <taxon>Micrococcales</taxon>
        <taxon>Promicromonosporaceae</taxon>
        <taxon>Isoptericola</taxon>
    </lineage>
</organism>